<gene>
    <name evidence="1" type="ORF">Zmor_022554</name>
</gene>
<evidence type="ECO:0000313" key="1">
    <source>
        <dbReference type="EMBL" id="KAJ3644853.1"/>
    </source>
</evidence>
<evidence type="ECO:0000313" key="2">
    <source>
        <dbReference type="Proteomes" id="UP001168821"/>
    </source>
</evidence>
<accession>A0AA38HVT9</accession>
<keyword evidence="2" id="KW-1185">Reference proteome</keyword>
<comment type="caution">
    <text evidence="1">The sequence shown here is derived from an EMBL/GenBank/DDBJ whole genome shotgun (WGS) entry which is preliminary data.</text>
</comment>
<dbReference type="EMBL" id="JALNTZ010000007">
    <property type="protein sequence ID" value="KAJ3644853.1"/>
    <property type="molecule type" value="Genomic_DNA"/>
</dbReference>
<name>A0AA38HVT9_9CUCU</name>
<protein>
    <submittedName>
        <fullName evidence="1">Uncharacterized protein</fullName>
    </submittedName>
</protein>
<dbReference type="AlphaFoldDB" id="A0AA38HVT9"/>
<reference evidence="1" key="1">
    <citation type="journal article" date="2023" name="G3 (Bethesda)">
        <title>Whole genome assemblies of Zophobas morio and Tenebrio molitor.</title>
        <authorList>
            <person name="Kaur S."/>
            <person name="Stinson S.A."/>
            <person name="diCenzo G.C."/>
        </authorList>
    </citation>
    <scope>NUCLEOTIDE SEQUENCE</scope>
    <source>
        <strain evidence="1">QUZm001</strain>
    </source>
</reference>
<sequence length="90" mass="10472">MSTRTMNLRNGAKKKESMVLENIVLAYFGVKPKGMKSPTPQSIFYVHTEENIDIVKLEFRLKKNSAGQEYTEKNFARNEVKIFYTLFVFS</sequence>
<dbReference type="Proteomes" id="UP001168821">
    <property type="component" value="Unassembled WGS sequence"/>
</dbReference>
<organism evidence="1 2">
    <name type="scientific">Zophobas morio</name>
    <dbReference type="NCBI Taxonomy" id="2755281"/>
    <lineage>
        <taxon>Eukaryota</taxon>
        <taxon>Metazoa</taxon>
        <taxon>Ecdysozoa</taxon>
        <taxon>Arthropoda</taxon>
        <taxon>Hexapoda</taxon>
        <taxon>Insecta</taxon>
        <taxon>Pterygota</taxon>
        <taxon>Neoptera</taxon>
        <taxon>Endopterygota</taxon>
        <taxon>Coleoptera</taxon>
        <taxon>Polyphaga</taxon>
        <taxon>Cucujiformia</taxon>
        <taxon>Tenebrionidae</taxon>
        <taxon>Zophobas</taxon>
    </lineage>
</organism>
<proteinExistence type="predicted"/>